<dbReference type="InterPro" id="IPR034704">
    <property type="entry name" value="Ribosomal_bL28/bL31-like_sf"/>
</dbReference>
<dbReference type="EMBL" id="MFEO01000030">
    <property type="protein sequence ID" value="OGE88730.1"/>
    <property type="molecule type" value="Genomic_DNA"/>
</dbReference>
<keyword evidence="3 7" id="KW-0694">RNA-binding</keyword>
<dbReference type="SUPFAM" id="SSF143800">
    <property type="entry name" value="L28p-like"/>
    <property type="match status" value="1"/>
</dbReference>
<reference evidence="8 9" key="1">
    <citation type="journal article" date="2016" name="Nat. Commun.">
        <title>Thousands of microbial genomes shed light on interconnected biogeochemical processes in an aquifer system.</title>
        <authorList>
            <person name="Anantharaman K."/>
            <person name="Brown C.T."/>
            <person name="Hug L.A."/>
            <person name="Sharon I."/>
            <person name="Castelle C.J."/>
            <person name="Probst A.J."/>
            <person name="Thomas B.C."/>
            <person name="Singh A."/>
            <person name="Wilkins M.J."/>
            <person name="Karaoz U."/>
            <person name="Brodie E.L."/>
            <person name="Williams K.H."/>
            <person name="Hubbard S.S."/>
            <person name="Banfield J.F."/>
        </authorList>
    </citation>
    <scope>NUCLEOTIDE SEQUENCE [LARGE SCALE GENOMIC DNA]</scope>
</reference>
<dbReference type="NCBIfam" id="NF000612">
    <property type="entry name" value="PRK00019.1"/>
    <property type="match status" value="1"/>
</dbReference>
<dbReference type="PANTHER" id="PTHR33280:SF1">
    <property type="entry name" value="LARGE RIBOSOMAL SUBUNIT PROTEIN BL31C"/>
    <property type="match status" value="1"/>
</dbReference>
<keyword evidence="4 7" id="KW-0689">Ribosomal protein</keyword>
<comment type="cofactor">
    <cofactor evidence="7">
        <name>Zn(2+)</name>
        <dbReference type="ChEBI" id="CHEBI:29105"/>
    </cofactor>
    <text evidence="7">Binds 1 zinc ion per subunit.</text>
</comment>
<dbReference type="GO" id="GO:0006412">
    <property type="term" value="P:translation"/>
    <property type="evidence" value="ECO:0007669"/>
    <property type="project" value="UniProtKB-UniRule"/>
</dbReference>
<dbReference type="GO" id="GO:1990904">
    <property type="term" value="C:ribonucleoprotein complex"/>
    <property type="evidence" value="ECO:0007669"/>
    <property type="project" value="UniProtKB-KW"/>
</dbReference>
<name>A0A1F5PGC4_9BACT</name>
<dbReference type="HAMAP" id="MF_00501">
    <property type="entry name" value="Ribosomal_bL31_1"/>
    <property type="match status" value="1"/>
</dbReference>
<dbReference type="Pfam" id="PF01197">
    <property type="entry name" value="Ribosomal_L31"/>
    <property type="match status" value="1"/>
</dbReference>
<dbReference type="AlphaFoldDB" id="A0A1F5PGC4"/>
<keyword evidence="2 7" id="KW-0699">rRNA-binding</keyword>
<evidence type="ECO:0000313" key="8">
    <source>
        <dbReference type="EMBL" id="OGE88730.1"/>
    </source>
</evidence>
<feature type="binding site" evidence="7">
    <location>
        <position position="40"/>
    </location>
    <ligand>
        <name>Zn(2+)</name>
        <dbReference type="ChEBI" id="CHEBI:29105"/>
    </ligand>
</feature>
<evidence type="ECO:0000256" key="7">
    <source>
        <dbReference type="HAMAP-Rule" id="MF_00501"/>
    </source>
</evidence>
<dbReference type="InterPro" id="IPR042105">
    <property type="entry name" value="Ribosomal_bL31_sf"/>
</dbReference>
<comment type="function">
    <text evidence="7">Binds the 23S rRNA.</text>
</comment>
<gene>
    <name evidence="7" type="primary">rpmE</name>
    <name evidence="8" type="ORF">A2722_02395</name>
</gene>
<feature type="binding site" evidence="7">
    <location>
        <position position="19"/>
    </location>
    <ligand>
        <name>Zn(2+)</name>
        <dbReference type="ChEBI" id="CHEBI:29105"/>
    </ligand>
</feature>
<evidence type="ECO:0000256" key="6">
    <source>
        <dbReference type="ARBA" id="ARBA00035687"/>
    </source>
</evidence>
<evidence type="ECO:0000256" key="5">
    <source>
        <dbReference type="ARBA" id="ARBA00023274"/>
    </source>
</evidence>
<dbReference type="PANTHER" id="PTHR33280">
    <property type="entry name" value="50S RIBOSOMAL PROTEIN L31, CHLOROPLASTIC"/>
    <property type="match status" value="1"/>
</dbReference>
<comment type="similarity">
    <text evidence="1 7">Belongs to the bacterial ribosomal protein bL31 family. Type A subfamily.</text>
</comment>
<feature type="binding site" evidence="7">
    <location>
        <position position="17"/>
    </location>
    <ligand>
        <name>Zn(2+)</name>
        <dbReference type="ChEBI" id="CHEBI:29105"/>
    </ligand>
</feature>
<protein>
    <recommendedName>
        <fullName evidence="6 7">Large ribosomal subunit protein bL31</fullName>
    </recommendedName>
</protein>
<dbReference type="GO" id="GO:0003735">
    <property type="term" value="F:structural constituent of ribosome"/>
    <property type="evidence" value="ECO:0007669"/>
    <property type="project" value="InterPro"/>
</dbReference>
<evidence type="ECO:0000256" key="4">
    <source>
        <dbReference type="ARBA" id="ARBA00022980"/>
    </source>
</evidence>
<organism evidence="8 9">
    <name type="scientific">Candidatus Doudnabacteria bacterium RIFCSPHIGHO2_01_FULL_50_11</name>
    <dbReference type="NCBI Taxonomy" id="1817828"/>
    <lineage>
        <taxon>Bacteria</taxon>
        <taxon>Candidatus Doudnaibacteriota</taxon>
    </lineage>
</organism>
<dbReference type="InterPro" id="IPR002150">
    <property type="entry name" value="Ribosomal_bL31"/>
</dbReference>
<feature type="binding site" evidence="7">
    <location>
        <position position="37"/>
    </location>
    <ligand>
        <name>Zn(2+)</name>
        <dbReference type="ChEBI" id="CHEBI:29105"/>
    </ligand>
</feature>
<evidence type="ECO:0000256" key="3">
    <source>
        <dbReference type="ARBA" id="ARBA00022884"/>
    </source>
</evidence>
<dbReference type="GO" id="GO:0005840">
    <property type="term" value="C:ribosome"/>
    <property type="evidence" value="ECO:0007669"/>
    <property type="project" value="UniProtKB-KW"/>
</dbReference>
<proteinExistence type="inferred from homology"/>
<sequence>MKADIHPTYYHDAKITCACGATYITGSTRKEIHVDTCSNCHPFYTGKQKLIDTAGTLEKFKKRAAKTTALRSRKARAKA</sequence>
<dbReference type="InterPro" id="IPR027491">
    <property type="entry name" value="Ribosomal_bL31_A"/>
</dbReference>
<dbReference type="GO" id="GO:0046872">
    <property type="term" value="F:metal ion binding"/>
    <property type="evidence" value="ECO:0007669"/>
    <property type="project" value="UniProtKB-KW"/>
</dbReference>
<keyword evidence="7" id="KW-0479">Metal-binding</keyword>
<dbReference type="Proteomes" id="UP000178377">
    <property type="component" value="Unassembled WGS sequence"/>
</dbReference>
<accession>A0A1F5PGC4</accession>
<dbReference type="Gene3D" id="4.10.830.30">
    <property type="entry name" value="Ribosomal protein L31"/>
    <property type="match status" value="1"/>
</dbReference>
<dbReference type="STRING" id="1817828.A2722_02395"/>
<dbReference type="NCBIfam" id="TIGR00105">
    <property type="entry name" value="L31"/>
    <property type="match status" value="1"/>
</dbReference>
<keyword evidence="7" id="KW-0862">Zinc</keyword>
<dbReference type="GO" id="GO:0019843">
    <property type="term" value="F:rRNA binding"/>
    <property type="evidence" value="ECO:0007669"/>
    <property type="project" value="UniProtKB-KW"/>
</dbReference>
<dbReference type="PRINTS" id="PR01249">
    <property type="entry name" value="RIBOSOMALL31"/>
</dbReference>
<keyword evidence="5 7" id="KW-0687">Ribonucleoprotein</keyword>
<comment type="subunit">
    <text evidence="7">Part of the 50S ribosomal subunit.</text>
</comment>
<evidence type="ECO:0000313" key="9">
    <source>
        <dbReference type="Proteomes" id="UP000178377"/>
    </source>
</evidence>
<comment type="caution">
    <text evidence="8">The sequence shown here is derived from an EMBL/GenBank/DDBJ whole genome shotgun (WGS) entry which is preliminary data.</text>
</comment>
<evidence type="ECO:0000256" key="2">
    <source>
        <dbReference type="ARBA" id="ARBA00022730"/>
    </source>
</evidence>
<evidence type="ECO:0000256" key="1">
    <source>
        <dbReference type="ARBA" id="ARBA00009296"/>
    </source>
</evidence>